<sequence>MNTRYVLGLSVILLASAGIVSNASAQEKSYSEVNPISAQQPAQLKQQSESGTVASASGSSTTGQRGVVGKPGIGQSHPATPACVGPVSFCSLYFGG</sequence>
<protein>
    <submittedName>
        <fullName evidence="3">Uncharacterized protein</fullName>
    </submittedName>
</protein>
<dbReference type="AlphaFoldDB" id="A0A6S7AYK6"/>
<dbReference type="RefSeq" id="WP_175104020.1">
    <property type="nucleotide sequence ID" value="NZ_CADIKM010000004.1"/>
</dbReference>
<evidence type="ECO:0000256" key="1">
    <source>
        <dbReference type="SAM" id="MobiDB-lite"/>
    </source>
</evidence>
<feature type="compositionally biased region" description="Low complexity" evidence="1">
    <location>
        <begin position="48"/>
        <end position="63"/>
    </location>
</feature>
<keyword evidence="4" id="KW-1185">Reference proteome</keyword>
<proteinExistence type="predicted"/>
<keyword evidence="2" id="KW-0732">Signal</keyword>
<feature type="region of interest" description="Disordered" evidence="1">
    <location>
        <begin position="30"/>
        <end position="85"/>
    </location>
</feature>
<evidence type="ECO:0000256" key="2">
    <source>
        <dbReference type="SAM" id="SignalP"/>
    </source>
</evidence>
<dbReference type="Proteomes" id="UP000494115">
    <property type="component" value="Unassembled WGS sequence"/>
</dbReference>
<name>A0A6S7AYK6_9BURK</name>
<feature type="signal peptide" evidence="2">
    <location>
        <begin position="1"/>
        <end position="25"/>
    </location>
</feature>
<feature type="compositionally biased region" description="Polar residues" evidence="1">
    <location>
        <begin position="30"/>
        <end position="47"/>
    </location>
</feature>
<organism evidence="3 4">
    <name type="scientific">Pararobbsia alpina</name>
    <dbReference type="NCBI Taxonomy" id="621374"/>
    <lineage>
        <taxon>Bacteria</taxon>
        <taxon>Pseudomonadati</taxon>
        <taxon>Pseudomonadota</taxon>
        <taxon>Betaproteobacteria</taxon>
        <taxon>Burkholderiales</taxon>
        <taxon>Burkholderiaceae</taxon>
        <taxon>Pararobbsia</taxon>
    </lineage>
</organism>
<dbReference type="EMBL" id="CADIKM010000004">
    <property type="protein sequence ID" value="CAB3782008.1"/>
    <property type="molecule type" value="Genomic_DNA"/>
</dbReference>
<feature type="chain" id="PRO_5028928202" evidence="2">
    <location>
        <begin position="26"/>
        <end position="96"/>
    </location>
</feature>
<reference evidence="3 4" key="1">
    <citation type="submission" date="2020-04" db="EMBL/GenBank/DDBJ databases">
        <authorList>
            <person name="De Canck E."/>
        </authorList>
    </citation>
    <scope>NUCLEOTIDE SEQUENCE [LARGE SCALE GENOMIC DNA]</scope>
    <source>
        <strain evidence="3 4">LMG 28138</strain>
    </source>
</reference>
<evidence type="ECO:0000313" key="4">
    <source>
        <dbReference type="Proteomes" id="UP000494115"/>
    </source>
</evidence>
<gene>
    <name evidence="3" type="ORF">LMG28138_01417</name>
</gene>
<accession>A0A6S7AYK6</accession>
<evidence type="ECO:0000313" key="3">
    <source>
        <dbReference type="EMBL" id="CAB3782008.1"/>
    </source>
</evidence>